<dbReference type="GO" id="GO:0034765">
    <property type="term" value="P:regulation of monoatomic ion transmembrane transport"/>
    <property type="evidence" value="ECO:0007669"/>
    <property type="project" value="TreeGrafter"/>
</dbReference>
<evidence type="ECO:0000259" key="12">
    <source>
        <dbReference type="Pfam" id="PF07885"/>
    </source>
</evidence>
<keyword evidence="7 11" id="KW-1133">Transmembrane helix</keyword>
<dbReference type="GO" id="GO:0005886">
    <property type="term" value="C:plasma membrane"/>
    <property type="evidence" value="ECO:0007669"/>
    <property type="project" value="TreeGrafter"/>
</dbReference>
<sequence>MGRKIKDPGVGNVSVQFAKRMINNRGSFNVLHENKPRRFSEAYNYLVTISWSQFFGLSLITYMLANVLFALIYLLLGIEDITQPSGDVFKDFLKAFFFSSQTFTTVGYGVLAPKGIFSGIVSSIEAFVGLMFFAFTTGLLYGRFSKPRAAIRFSEYMVLRDFEDGKALMFRIENDRKSTMINPKVSVTFVHTKENEKGEYVNDFYALKLERDTIKYLPTTWTLVHEIDQDSPLFGYSDEALIKQHGELLIMVSYYDESFNQEVHQLYSYLLKDTKLNCKFIKAYYYNDAGDMILDHELFDAIEPLKS</sequence>
<keyword evidence="8" id="KW-0406">Ion transport</keyword>
<keyword evidence="15" id="KW-1185">Reference proteome</keyword>
<evidence type="ECO:0000256" key="8">
    <source>
        <dbReference type="ARBA" id="ARBA00023065"/>
    </source>
</evidence>
<dbReference type="Gene3D" id="1.10.287.70">
    <property type="match status" value="1"/>
</dbReference>
<dbReference type="AlphaFoldDB" id="A0A5C4SHL3"/>
<dbReference type="EMBL" id="VDCS01000011">
    <property type="protein sequence ID" value="TNJ43101.1"/>
    <property type="molecule type" value="Genomic_DNA"/>
</dbReference>
<evidence type="ECO:0000313" key="14">
    <source>
        <dbReference type="EMBL" id="TNJ43101.1"/>
    </source>
</evidence>
<evidence type="ECO:0000256" key="10">
    <source>
        <dbReference type="ARBA" id="ARBA00023303"/>
    </source>
</evidence>
<keyword evidence="2" id="KW-0813">Transport</keyword>
<keyword evidence="10" id="KW-0407">Ion channel</keyword>
<dbReference type="RefSeq" id="WP_139698018.1">
    <property type="nucleotide sequence ID" value="NZ_CP074074.1"/>
</dbReference>
<dbReference type="PANTHER" id="PTHR11767:SF102">
    <property type="entry name" value="INWARDLY RECTIFYING POTASSIUM CHANNEL 1, ISOFORM F"/>
    <property type="match status" value="1"/>
</dbReference>
<dbReference type="InterPro" id="IPR013518">
    <property type="entry name" value="K_chnl_inward-rec_Kir_cyto"/>
</dbReference>
<feature type="domain" description="Potassium channel" evidence="12">
    <location>
        <begin position="69"/>
        <end position="140"/>
    </location>
</feature>
<evidence type="ECO:0000256" key="3">
    <source>
        <dbReference type="ARBA" id="ARBA00022538"/>
    </source>
</evidence>
<keyword evidence="6" id="KW-0630">Potassium</keyword>
<accession>A0A5C4SHL3</accession>
<dbReference type="SUPFAM" id="SSF81324">
    <property type="entry name" value="Voltage-gated potassium channels"/>
    <property type="match status" value="1"/>
</dbReference>
<feature type="transmembrane region" description="Helical" evidence="11">
    <location>
        <begin position="54"/>
        <end position="76"/>
    </location>
</feature>
<dbReference type="PANTHER" id="PTHR11767">
    <property type="entry name" value="INWARD RECTIFIER POTASSIUM CHANNEL"/>
    <property type="match status" value="1"/>
</dbReference>
<feature type="domain" description="Inward rectifier potassium channel C-terminal" evidence="13">
    <location>
        <begin position="151"/>
        <end position="303"/>
    </location>
</feature>
<keyword evidence="4 11" id="KW-0812">Transmembrane</keyword>
<dbReference type="InterPro" id="IPR041647">
    <property type="entry name" value="IRK_C"/>
</dbReference>
<dbReference type="GO" id="GO:0034702">
    <property type="term" value="C:monoatomic ion channel complex"/>
    <property type="evidence" value="ECO:0007669"/>
    <property type="project" value="UniProtKB-KW"/>
</dbReference>
<dbReference type="Pfam" id="PF07885">
    <property type="entry name" value="Ion_trans_2"/>
    <property type="match status" value="1"/>
</dbReference>
<evidence type="ECO:0000256" key="5">
    <source>
        <dbReference type="ARBA" id="ARBA00022882"/>
    </source>
</evidence>
<evidence type="ECO:0000256" key="1">
    <source>
        <dbReference type="ARBA" id="ARBA00004141"/>
    </source>
</evidence>
<dbReference type="PRINTS" id="PR01320">
    <property type="entry name" value="KIRCHANNEL"/>
</dbReference>
<evidence type="ECO:0000256" key="4">
    <source>
        <dbReference type="ARBA" id="ARBA00022692"/>
    </source>
</evidence>
<evidence type="ECO:0000256" key="2">
    <source>
        <dbReference type="ARBA" id="ARBA00022448"/>
    </source>
</evidence>
<dbReference type="Pfam" id="PF17655">
    <property type="entry name" value="IRK_C"/>
    <property type="match status" value="1"/>
</dbReference>
<dbReference type="InterPro" id="IPR014756">
    <property type="entry name" value="Ig_E-set"/>
</dbReference>
<dbReference type="SUPFAM" id="SSF81296">
    <property type="entry name" value="E set domains"/>
    <property type="match status" value="1"/>
</dbReference>
<keyword evidence="3" id="KW-0633">Potassium transport</keyword>
<dbReference type="GO" id="GO:1990573">
    <property type="term" value="P:potassium ion import across plasma membrane"/>
    <property type="evidence" value="ECO:0007669"/>
    <property type="project" value="TreeGrafter"/>
</dbReference>
<dbReference type="InterPro" id="IPR016449">
    <property type="entry name" value="K_chnl_inward-rec_Kir"/>
</dbReference>
<dbReference type="Gene3D" id="2.60.40.1400">
    <property type="entry name" value="G protein-activated inward rectifier potassium channel 1"/>
    <property type="match status" value="1"/>
</dbReference>
<evidence type="ECO:0000259" key="13">
    <source>
        <dbReference type="Pfam" id="PF17655"/>
    </source>
</evidence>
<keyword evidence="9 11" id="KW-0472">Membrane</keyword>
<organism evidence="14 15">
    <name type="scientific">Allotamlana fucoidanivorans</name>
    <dbReference type="NCBI Taxonomy" id="2583814"/>
    <lineage>
        <taxon>Bacteria</taxon>
        <taxon>Pseudomonadati</taxon>
        <taxon>Bacteroidota</taxon>
        <taxon>Flavobacteriia</taxon>
        <taxon>Flavobacteriales</taxon>
        <taxon>Flavobacteriaceae</taxon>
        <taxon>Allotamlana</taxon>
    </lineage>
</organism>
<protein>
    <submittedName>
        <fullName evidence="14">Ion transporter</fullName>
    </submittedName>
</protein>
<proteinExistence type="predicted"/>
<dbReference type="Proteomes" id="UP000308713">
    <property type="component" value="Unassembled WGS sequence"/>
</dbReference>
<evidence type="ECO:0000256" key="7">
    <source>
        <dbReference type="ARBA" id="ARBA00022989"/>
    </source>
</evidence>
<name>A0A5C4SHL3_9FLAO</name>
<evidence type="ECO:0000313" key="15">
    <source>
        <dbReference type="Proteomes" id="UP000308713"/>
    </source>
</evidence>
<gene>
    <name evidence="14" type="ORF">FGF67_12120</name>
</gene>
<keyword evidence="5" id="KW-0851">Voltage-gated channel</keyword>
<dbReference type="InterPro" id="IPR013099">
    <property type="entry name" value="K_chnl_dom"/>
</dbReference>
<evidence type="ECO:0000256" key="6">
    <source>
        <dbReference type="ARBA" id="ARBA00022958"/>
    </source>
</evidence>
<dbReference type="OrthoDB" id="9813518at2"/>
<dbReference type="GO" id="GO:0005242">
    <property type="term" value="F:inward rectifier potassium channel activity"/>
    <property type="evidence" value="ECO:0007669"/>
    <property type="project" value="InterPro"/>
</dbReference>
<evidence type="ECO:0000256" key="9">
    <source>
        <dbReference type="ARBA" id="ARBA00023136"/>
    </source>
</evidence>
<feature type="transmembrane region" description="Helical" evidence="11">
    <location>
        <begin position="116"/>
        <end position="142"/>
    </location>
</feature>
<comment type="subcellular location">
    <subcellularLocation>
        <location evidence="1">Membrane</location>
        <topology evidence="1">Multi-pass membrane protein</topology>
    </subcellularLocation>
</comment>
<comment type="caution">
    <text evidence="14">The sequence shown here is derived from an EMBL/GenBank/DDBJ whole genome shotgun (WGS) entry which is preliminary data.</text>
</comment>
<reference evidence="14 15" key="1">
    <citation type="submission" date="2019-05" db="EMBL/GenBank/DDBJ databases">
        <title>Tamlana fucoidanivorans sp. nov., isolated from the surface of algae collected from Fujian province in China.</title>
        <authorList>
            <person name="Li J."/>
        </authorList>
    </citation>
    <scope>NUCLEOTIDE SEQUENCE [LARGE SCALE GENOMIC DNA]</scope>
    <source>
        <strain evidence="14 15">CW2-9</strain>
    </source>
</reference>
<evidence type="ECO:0000256" key="11">
    <source>
        <dbReference type="SAM" id="Phobius"/>
    </source>
</evidence>